<dbReference type="PANTHER" id="PTHR31286:SF165">
    <property type="entry name" value="DUF4283 DOMAIN-CONTAINING PROTEIN"/>
    <property type="match status" value="1"/>
</dbReference>
<reference evidence="1" key="2">
    <citation type="submission" date="2022-01" db="EMBL/GenBank/DDBJ databases">
        <authorList>
            <person name="Yamashiro T."/>
            <person name="Shiraishi A."/>
            <person name="Satake H."/>
            <person name="Nakayama K."/>
        </authorList>
    </citation>
    <scope>NUCLEOTIDE SEQUENCE</scope>
</reference>
<dbReference type="EMBL" id="BQNB010012103">
    <property type="protein sequence ID" value="GJS99230.1"/>
    <property type="molecule type" value="Genomic_DNA"/>
</dbReference>
<dbReference type="GO" id="GO:0003964">
    <property type="term" value="F:RNA-directed DNA polymerase activity"/>
    <property type="evidence" value="ECO:0007669"/>
    <property type="project" value="UniProtKB-KW"/>
</dbReference>
<proteinExistence type="predicted"/>
<comment type="caution">
    <text evidence="1">The sequence shown here is derived from an EMBL/GenBank/DDBJ whole genome shotgun (WGS) entry which is preliminary data.</text>
</comment>
<keyword evidence="2" id="KW-1185">Reference proteome</keyword>
<keyword evidence="1" id="KW-0548">Nucleotidyltransferase</keyword>
<dbReference type="Proteomes" id="UP001151760">
    <property type="component" value="Unassembled WGS sequence"/>
</dbReference>
<name>A0ABQ5AA73_9ASTR</name>
<sequence>EDSNDLMNNKLGEEAIKTGDLNARYEDISVANKTDDYDSMDLSSEEYVLMNDKECLDDVSQVDKLNDKECLDDVTQVDKLNEISSENIEETRLNENEADRFKTSPIKSYAHVAMNSETSLNNQLRSIPTVLNDSGEEVVVFDEEMVKIVAAKSPWMVNGKPLVVYKWDPSIGLDKVEPKVLPVWVKLHNMPMEAWTNVGMSAIASCLRKPKIMDSMTTCVCRSGITKFVRVLVEIVSLNFIQVEQECYRSY</sequence>
<protein>
    <submittedName>
        <fullName evidence="1">RNA-directed DNA polymerase, eukaryota, reverse transcriptase zinc-binding domain protein</fullName>
    </submittedName>
</protein>
<feature type="non-terminal residue" evidence="1">
    <location>
        <position position="1"/>
    </location>
</feature>
<gene>
    <name evidence="1" type="ORF">Tco_0820400</name>
</gene>
<evidence type="ECO:0000313" key="2">
    <source>
        <dbReference type="Proteomes" id="UP001151760"/>
    </source>
</evidence>
<accession>A0ABQ5AA73</accession>
<reference evidence="1" key="1">
    <citation type="journal article" date="2022" name="Int. J. Mol. Sci.">
        <title>Draft Genome of Tanacetum Coccineum: Genomic Comparison of Closely Related Tanacetum-Family Plants.</title>
        <authorList>
            <person name="Yamashiro T."/>
            <person name="Shiraishi A."/>
            <person name="Nakayama K."/>
            <person name="Satake H."/>
        </authorList>
    </citation>
    <scope>NUCLEOTIDE SEQUENCE</scope>
</reference>
<keyword evidence="1" id="KW-0695">RNA-directed DNA polymerase</keyword>
<organism evidence="1 2">
    <name type="scientific">Tanacetum coccineum</name>
    <dbReference type="NCBI Taxonomy" id="301880"/>
    <lineage>
        <taxon>Eukaryota</taxon>
        <taxon>Viridiplantae</taxon>
        <taxon>Streptophyta</taxon>
        <taxon>Embryophyta</taxon>
        <taxon>Tracheophyta</taxon>
        <taxon>Spermatophyta</taxon>
        <taxon>Magnoliopsida</taxon>
        <taxon>eudicotyledons</taxon>
        <taxon>Gunneridae</taxon>
        <taxon>Pentapetalae</taxon>
        <taxon>asterids</taxon>
        <taxon>campanulids</taxon>
        <taxon>Asterales</taxon>
        <taxon>Asteraceae</taxon>
        <taxon>Asteroideae</taxon>
        <taxon>Anthemideae</taxon>
        <taxon>Anthemidinae</taxon>
        <taxon>Tanacetum</taxon>
    </lineage>
</organism>
<dbReference type="PANTHER" id="PTHR31286">
    <property type="entry name" value="GLYCINE-RICH CELL WALL STRUCTURAL PROTEIN 1.8-LIKE"/>
    <property type="match status" value="1"/>
</dbReference>
<evidence type="ECO:0000313" key="1">
    <source>
        <dbReference type="EMBL" id="GJS99230.1"/>
    </source>
</evidence>
<dbReference type="InterPro" id="IPR040256">
    <property type="entry name" value="At4g02000-like"/>
</dbReference>
<keyword evidence="1" id="KW-0808">Transferase</keyword>